<feature type="compositionally biased region" description="Low complexity" evidence="1">
    <location>
        <begin position="1"/>
        <end position="23"/>
    </location>
</feature>
<feature type="compositionally biased region" description="Basic and acidic residues" evidence="1">
    <location>
        <begin position="506"/>
        <end position="515"/>
    </location>
</feature>
<reference evidence="3 4" key="1">
    <citation type="submission" date="2007-01" db="EMBL/GenBank/DDBJ databases">
        <authorList>
            <person name="Haygood M."/>
            <person name="Podell S."/>
            <person name="Anderson C."/>
            <person name="Hopkinson B."/>
            <person name="Roe K."/>
            <person name="Barbeau K."/>
            <person name="Gaasterland T."/>
            <person name="Ferriera S."/>
            <person name="Johnson J."/>
            <person name="Kravitz S."/>
            <person name="Beeson K."/>
            <person name="Sutton G."/>
            <person name="Rogers Y.-H."/>
            <person name="Friedman R."/>
            <person name="Frazier M."/>
            <person name="Venter J.C."/>
        </authorList>
    </citation>
    <scope>NUCLEOTIDE SEQUENCE [LARGE SCALE GENOMIC DNA]</scope>
    <source>
        <strain evidence="3 4">ATCC 23134</strain>
    </source>
</reference>
<feature type="compositionally biased region" description="Polar residues" evidence="1">
    <location>
        <begin position="41"/>
        <end position="65"/>
    </location>
</feature>
<comment type="caution">
    <text evidence="3">The sequence shown here is derived from an EMBL/GenBank/DDBJ whole genome shotgun (WGS) entry which is preliminary data.</text>
</comment>
<dbReference type="RefSeq" id="WP_002694637.1">
    <property type="nucleotide sequence ID" value="NZ_AAWS01000005.1"/>
</dbReference>
<feature type="domain" description="eCIS core" evidence="2">
    <location>
        <begin position="103"/>
        <end position="166"/>
    </location>
</feature>
<dbReference type="Pfam" id="PF13699">
    <property type="entry name" value="eCIS_core"/>
    <property type="match status" value="1"/>
</dbReference>
<feature type="region of interest" description="Disordered" evidence="1">
    <location>
        <begin position="496"/>
        <end position="515"/>
    </location>
</feature>
<feature type="compositionally biased region" description="Basic residues" evidence="1">
    <location>
        <begin position="433"/>
        <end position="442"/>
    </location>
</feature>
<organism evidence="3 4">
    <name type="scientific">Microscilla marina ATCC 23134</name>
    <dbReference type="NCBI Taxonomy" id="313606"/>
    <lineage>
        <taxon>Bacteria</taxon>
        <taxon>Pseudomonadati</taxon>
        <taxon>Bacteroidota</taxon>
        <taxon>Cytophagia</taxon>
        <taxon>Cytophagales</taxon>
        <taxon>Microscillaceae</taxon>
        <taxon>Microscilla</taxon>
    </lineage>
</organism>
<dbReference type="EMBL" id="AAWS01000005">
    <property type="protein sequence ID" value="EAY30923.1"/>
    <property type="molecule type" value="Genomic_DNA"/>
</dbReference>
<sequence>MSKIQQGNEADQNQQQVQDQPTVQKKESPEVIQNKLAQAIRSPQSDLPPIQSKQGSQSPIPTKQSGMPPIQSKEGQRPTLQAKQRPIQRNTSNGKSSGNVNEAQVKTNVSNIMGVDVTQAKVNYNSSKPAQLKAEAYAQGNTVEIAPGKEKHLGHELAHIGQQAQGRVQPTIQGNNGVGINNDPQLEKEADDIGDQAMSMKPAQLKQGGGMKSSVGNTQQGAPVQGYFVYDNAVKMSEEMAQFIAKQLQHKGGLTSFSKAKLSKDPVRFEKWYYHMEDTGQISKKDIERIGWKVFGEDKSRFDKDEDLKRQNQDPKFTKLFRKNSVFDINEHFVDEKFVGQKELEKQFRTVFDDEPVYESSNQNFMIDGLGQQETDSQGIKWGELEYEKMSKNLEKVSKLEDAMGFLYHLDEQGLNLSHEDSERGYKSIQSKLPKKGGKRLSRTGYLGDARKRGEILRSLEEDFSLPKETVNQYEKDLRAYAKKIGDYDSKIKKALTREKKQKKSKSSDKHKQEKQEYIQNHHFEGDKILHQLYLKNEIKKLEGDWEYYNSEIRDGIAGMGNMVKGNDKPNTMLYGFDPKKPTKRVGQGSQHMKKKLSLEDTKVFHLQGHGSFETPSSYLPTKMDKVPTKQSNIAQVGGVFTMDQVRAQAIAYFKMMVKKHGGQSPSDISIPENSFSIGYLSHYGLPSITPLDSKLKTAGPYTTEKVQNLRGKDTVDVLEEMPDTMQGYIPNVGIAQENRKESPQMGMHSVEHGNPTSQKGTSNVDFGVQDFPEQLRDGRRENNPHVGVFGAMVYTLGKQLFAQWLREQKDKPKYNQENPFKLKQKILYLWNNCRNEIMNKENMRQDIYYTWQIKHGLKPQSPGKDSYFQGLSQKEQMKVMESIVNEETQSSKDGKLDGIKPKMDIDKHDTKQSLLAKLYDVVYEGLIKKDTKMELMKHGSNTEELRKVIKEKQEAIDPKALESIEQILQMIDKAND</sequence>
<evidence type="ECO:0000313" key="4">
    <source>
        <dbReference type="Proteomes" id="UP000004095"/>
    </source>
</evidence>
<feature type="region of interest" description="Disordered" evidence="1">
    <location>
        <begin position="1"/>
        <end position="102"/>
    </location>
</feature>
<evidence type="ECO:0000259" key="2">
    <source>
        <dbReference type="Pfam" id="PF13699"/>
    </source>
</evidence>
<dbReference type="AlphaFoldDB" id="A1ZFZ9"/>
<name>A1ZFZ9_MICM2</name>
<dbReference type="InterPro" id="IPR025295">
    <property type="entry name" value="eCIS_core_dom"/>
</dbReference>
<feature type="region of interest" description="Disordered" evidence="1">
    <location>
        <begin position="419"/>
        <end position="444"/>
    </location>
</feature>
<accession>A1ZFZ9</accession>
<feature type="region of interest" description="Disordered" evidence="1">
    <location>
        <begin position="742"/>
        <end position="764"/>
    </location>
</feature>
<dbReference type="Proteomes" id="UP000004095">
    <property type="component" value="Unassembled WGS sequence"/>
</dbReference>
<dbReference type="eggNOG" id="COG3177">
    <property type="taxonomic scope" value="Bacteria"/>
</dbReference>
<evidence type="ECO:0000256" key="1">
    <source>
        <dbReference type="SAM" id="MobiDB-lite"/>
    </source>
</evidence>
<feature type="compositionally biased region" description="Polar residues" evidence="1">
    <location>
        <begin position="78"/>
        <end position="102"/>
    </location>
</feature>
<proteinExistence type="predicted"/>
<gene>
    <name evidence="3" type="ORF">M23134_01247</name>
</gene>
<keyword evidence="4" id="KW-1185">Reference proteome</keyword>
<evidence type="ECO:0000313" key="3">
    <source>
        <dbReference type="EMBL" id="EAY30923.1"/>
    </source>
</evidence>
<protein>
    <recommendedName>
        <fullName evidence="2">eCIS core domain-containing protein</fullName>
    </recommendedName>
</protein>
<feature type="compositionally biased region" description="Polar residues" evidence="1">
    <location>
        <begin position="755"/>
        <end position="764"/>
    </location>
</feature>